<evidence type="ECO:0000313" key="1">
    <source>
        <dbReference type="EMBL" id="UOD50073.1"/>
    </source>
</evidence>
<accession>A0ABY4AJE4</accession>
<dbReference type="EMBL" id="CP063982">
    <property type="protein sequence ID" value="UOD50073.1"/>
    <property type="molecule type" value="Genomic_DNA"/>
</dbReference>
<dbReference type="NCBIfam" id="TIGR03347">
    <property type="entry name" value="VI_chp_1"/>
    <property type="match status" value="1"/>
</dbReference>
<reference evidence="1 2" key="1">
    <citation type="submission" date="2020-11" db="EMBL/GenBank/DDBJ databases">
        <title>Algicoccus daihaiensis sp.nov., isolated from Daihai Lake in Inner Mongolia.</title>
        <authorList>
            <person name="Kai J."/>
        </authorList>
    </citation>
    <scope>NUCLEOTIDE SEQUENCE [LARGE SCALE GENOMIC DNA]</scope>
    <source>
        <strain evidence="2">f23</strain>
    </source>
</reference>
<dbReference type="Proteomes" id="UP000831607">
    <property type="component" value="Chromosome"/>
</dbReference>
<dbReference type="RefSeq" id="WP_243478470.1">
    <property type="nucleotide sequence ID" value="NZ_CP063982.1"/>
</dbReference>
<sequence length="336" mass="37627">MASDARHQAADLTKRLLARGDRYSFFQAYRLLRLLAKREGVAEQDAIRVRPRLGLGFPQTDLQGIEEHGRQRYRVTANFLGLYGVDSPLPTFYTEDLLNEQADGYAVNREFLDVFAQSIYPMFFEAWLKSRPALRVIEYGDTRMLEILYAFVGIEQPHSKFSQPGVGSLLYCGALYNQQTRTAEGLKAVLKASLPNAQVEVRQLQVAWVAIAPEQRFSLGREACTLGDNAHLGARCRTLDGISIELTNLSIQSYRELLPGGTGHERFRFLVDYYLIEPLPVRVGLRLKAGEAAPARVVGIEWSSLGADTWLVSGLDEESVSTSFELRLREPLALAA</sequence>
<dbReference type="PANTHER" id="PTHR35564:SF3">
    <property type="entry name" value="TYPE VI SECRETION SYSTEM BASEPLATE SUBUNIT TSSG"/>
    <property type="match status" value="1"/>
</dbReference>
<dbReference type="Pfam" id="PF06996">
    <property type="entry name" value="T6SS_TssG"/>
    <property type="match status" value="1"/>
</dbReference>
<gene>
    <name evidence="1" type="primary">tssG</name>
    <name evidence="1" type="ORF">DHf2319_11625</name>
</gene>
<proteinExistence type="predicted"/>
<keyword evidence="2" id="KW-1185">Reference proteome</keyword>
<organism evidence="1 2">
    <name type="scientific">Orrella daihaiensis</name>
    <dbReference type="NCBI Taxonomy" id="2782176"/>
    <lineage>
        <taxon>Bacteria</taxon>
        <taxon>Pseudomonadati</taxon>
        <taxon>Pseudomonadota</taxon>
        <taxon>Betaproteobacteria</taxon>
        <taxon>Burkholderiales</taxon>
        <taxon>Alcaligenaceae</taxon>
        <taxon>Orrella</taxon>
    </lineage>
</organism>
<name>A0ABY4AJE4_9BURK</name>
<dbReference type="InterPro" id="IPR010732">
    <property type="entry name" value="T6SS_TssG-like"/>
</dbReference>
<dbReference type="PANTHER" id="PTHR35564">
    <property type="match status" value="1"/>
</dbReference>
<protein>
    <submittedName>
        <fullName evidence="1">Type VI secretion system baseplate subunit TssG</fullName>
    </submittedName>
</protein>
<evidence type="ECO:0000313" key="2">
    <source>
        <dbReference type="Proteomes" id="UP000831607"/>
    </source>
</evidence>